<protein>
    <submittedName>
        <fullName evidence="3">Uncharacterized protein</fullName>
    </submittedName>
</protein>
<comment type="caution">
    <text evidence="3">The sequence shown here is derived from an EMBL/GenBank/DDBJ whole genome shotgun (WGS) entry which is preliminary data.</text>
</comment>
<name>A0A196SA64_BLAHN</name>
<feature type="coiled-coil region" evidence="1">
    <location>
        <begin position="294"/>
        <end position="321"/>
    </location>
</feature>
<feature type="region of interest" description="Disordered" evidence="2">
    <location>
        <begin position="369"/>
        <end position="399"/>
    </location>
</feature>
<reference evidence="3 4" key="1">
    <citation type="submission" date="2016-05" db="EMBL/GenBank/DDBJ databases">
        <title>Nuclear genome of Blastocystis sp. subtype 1 NandII.</title>
        <authorList>
            <person name="Gentekaki E."/>
            <person name="Curtis B."/>
            <person name="Stairs C."/>
            <person name="Eme L."/>
            <person name="Herman E."/>
            <person name="Klimes V."/>
            <person name="Arias M.C."/>
            <person name="Elias M."/>
            <person name="Hilliou F."/>
            <person name="Klute M."/>
            <person name="Malik S.-B."/>
            <person name="Pightling A."/>
            <person name="Rachubinski R."/>
            <person name="Salas D."/>
            <person name="Schlacht A."/>
            <person name="Suga H."/>
            <person name="Archibald J."/>
            <person name="Ball S.G."/>
            <person name="Clark G."/>
            <person name="Dacks J."/>
            <person name="Van Der Giezen M."/>
            <person name="Tsaousis A."/>
            <person name="Roger A."/>
        </authorList>
    </citation>
    <scope>NUCLEOTIDE SEQUENCE [LARGE SCALE GENOMIC DNA]</scope>
    <source>
        <strain evidence="4">ATCC 50177 / NandII</strain>
    </source>
</reference>
<evidence type="ECO:0000313" key="3">
    <source>
        <dbReference type="EMBL" id="OAO12889.1"/>
    </source>
</evidence>
<dbReference type="AlphaFoldDB" id="A0A196SA64"/>
<accession>A0A196SA64</accession>
<feature type="coiled-coil region" evidence="1">
    <location>
        <begin position="196"/>
        <end position="244"/>
    </location>
</feature>
<sequence>MDVLRRDLEEKDRLVEELQSRVSDMSKQLQMKCDEVLKLQSRLVSVVSERDEAVAQSKGTGANTSLPLTVTFQEKTILEEKSKLELDMLVVKKENATLKEHNHRLGELVLQRDGCIERQRKEIERLTEELKGREKEKVEKEEQQRLNRVLKEEAVHHAAELQQARVLWLALQQELVRCRQEKELAEKECVRVECALQKAGDTAVQLQQEAAEAAERRNRLAVLLDDCRREVRLLEGRSAEAADKAAKVQLDMEAERLQHQHWENLARGEAERYALLLGEFEAVKADHKRLFIRYMDVKSDNERLQRQCRNLASDAELARASVLTYKGRVVKNEKGFEELLKENVYLTSMLKQKEGQLEAAERSWQEKLQQVLRQAQGDDDEESTLPSASLPPAPSMGDVMGGVTGAMGGMTNGVTNGVMGGAMGGMTSGVTNGVMGGVTGATGAPTQPMVVVMRDGEA</sequence>
<keyword evidence="1" id="KW-0175">Coiled coil</keyword>
<feature type="coiled-coil region" evidence="1">
    <location>
        <begin position="116"/>
        <end position="153"/>
    </location>
</feature>
<feature type="coiled-coil region" evidence="1">
    <location>
        <begin position="1"/>
        <end position="35"/>
    </location>
</feature>
<proteinExistence type="predicted"/>
<organism evidence="3 4">
    <name type="scientific">Blastocystis sp. subtype 1 (strain ATCC 50177 / NandII)</name>
    <dbReference type="NCBI Taxonomy" id="478820"/>
    <lineage>
        <taxon>Eukaryota</taxon>
        <taxon>Sar</taxon>
        <taxon>Stramenopiles</taxon>
        <taxon>Bigyra</taxon>
        <taxon>Opalozoa</taxon>
        <taxon>Opalinata</taxon>
        <taxon>Blastocystidae</taxon>
        <taxon>Blastocystis</taxon>
    </lineage>
</organism>
<evidence type="ECO:0000313" key="4">
    <source>
        <dbReference type="Proteomes" id="UP000078348"/>
    </source>
</evidence>
<evidence type="ECO:0000256" key="2">
    <source>
        <dbReference type="SAM" id="MobiDB-lite"/>
    </source>
</evidence>
<gene>
    <name evidence="3" type="ORF">AV274_5422</name>
</gene>
<dbReference type="EMBL" id="LXWW01000501">
    <property type="protein sequence ID" value="OAO12889.1"/>
    <property type="molecule type" value="Genomic_DNA"/>
</dbReference>
<dbReference type="OrthoDB" id="10631113at2759"/>
<dbReference type="Proteomes" id="UP000078348">
    <property type="component" value="Unassembled WGS sequence"/>
</dbReference>
<evidence type="ECO:0000256" key="1">
    <source>
        <dbReference type="SAM" id="Coils"/>
    </source>
</evidence>
<keyword evidence="4" id="KW-1185">Reference proteome</keyword>